<dbReference type="KEGG" id="ccat:101460931"/>
<evidence type="ECO:0000313" key="2">
    <source>
        <dbReference type="EMBL" id="CAD6993535.1"/>
    </source>
</evidence>
<dbReference type="AlphaFoldDB" id="W8BHE7"/>
<reference evidence="3" key="2">
    <citation type="journal article" date="2014" name="BMC Genomics">
        <title>A genomic perspective to assessing quality of mass-reared SIT flies used in Mediterranean fruit fly (Ceratitis capitata) eradication in California.</title>
        <authorList>
            <person name="Calla B."/>
            <person name="Hall B."/>
            <person name="Hou S."/>
            <person name="Geib S.M."/>
        </authorList>
    </citation>
    <scope>NUCLEOTIDE SEQUENCE</scope>
</reference>
<dbReference type="GO" id="GO:0005184">
    <property type="term" value="F:neuropeptide hormone activity"/>
    <property type="evidence" value="ECO:0007669"/>
    <property type="project" value="InterPro"/>
</dbReference>
<keyword evidence="4" id="KW-1185">Reference proteome</keyword>
<name>W8BHE7_CERCA</name>
<dbReference type="EMBL" id="GAMC01005855">
    <property type="protein sequence ID" value="JAC00701.1"/>
    <property type="molecule type" value="mRNA"/>
</dbReference>
<accession>W8BHE7</accession>
<feature type="chain" id="PRO_5007737073" evidence="1">
    <location>
        <begin position="19"/>
        <end position="134"/>
    </location>
</feature>
<organism evidence="3">
    <name type="scientific">Ceratitis capitata</name>
    <name type="common">Mediterranean fruit fly</name>
    <name type="synonym">Tephritis capitata</name>
    <dbReference type="NCBI Taxonomy" id="7213"/>
    <lineage>
        <taxon>Eukaryota</taxon>
        <taxon>Metazoa</taxon>
        <taxon>Ecdysozoa</taxon>
        <taxon>Arthropoda</taxon>
        <taxon>Hexapoda</taxon>
        <taxon>Insecta</taxon>
        <taxon>Pterygota</taxon>
        <taxon>Neoptera</taxon>
        <taxon>Endopterygota</taxon>
        <taxon>Diptera</taxon>
        <taxon>Brachycera</taxon>
        <taxon>Muscomorpha</taxon>
        <taxon>Tephritoidea</taxon>
        <taxon>Tephritidae</taxon>
        <taxon>Ceratitis</taxon>
        <taxon>Ceratitis</taxon>
    </lineage>
</organism>
<reference evidence="2" key="3">
    <citation type="submission" date="2020-11" db="EMBL/GenBank/DDBJ databases">
        <authorList>
            <person name="Whitehead M."/>
        </authorList>
    </citation>
    <scope>NUCLEOTIDE SEQUENCE</scope>
    <source>
        <strain evidence="2">EGII</strain>
    </source>
</reference>
<dbReference type="InterPro" id="IPR037729">
    <property type="entry name" value="CCHa1/2"/>
</dbReference>
<dbReference type="Proteomes" id="UP000606786">
    <property type="component" value="Unassembled WGS sequence"/>
</dbReference>
<reference evidence="3" key="1">
    <citation type="submission" date="2013-07" db="EMBL/GenBank/DDBJ databases">
        <authorList>
            <person name="Geib S."/>
        </authorList>
    </citation>
    <scope>NUCLEOTIDE SEQUENCE</scope>
</reference>
<dbReference type="EMBL" id="GAMC01005856">
    <property type="protein sequence ID" value="JAC00700.1"/>
    <property type="molecule type" value="mRNA"/>
</dbReference>
<sequence>MNSSVSFLLVMICAVVLAAQQGQAKKGCNAYGHACYGGHGKRSLGSLTDEMLANNAYRNERDELRPNELLQAMPNDATGLLAEGEIETLPRYRLIKFMRSLLGGHLKRPVERPNEIDYPISAEGFSRDASNIFN</sequence>
<proteinExistence type="evidence at transcript level"/>
<keyword evidence="1" id="KW-0732">Signal</keyword>
<dbReference type="PANTHER" id="PTHR35980:SF1">
    <property type="entry name" value="NEUROPEPTIDE CCHAMIDE-1-RELATED"/>
    <property type="match status" value="1"/>
</dbReference>
<evidence type="ECO:0000313" key="3">
    <source>
        <dbReference type="EMBL" id="JAC00701.1"/>
    </source>
</evidence>
<protein>
    <submittedName>
        <fullName evidence="2">(Mediterranean fruit fly) hypothetical protein</fullName>
    </submittedName>
</protein>
<dbReference type="PANTHER" id="PTHR35980">
    <property type="entry name" value="NEUROPEPTIDE CCHAMIDE-1-RELATED"/>
    <property type="match status" value="1"/>
</dbReference>
<gene>
    <name evidence="2" type="ORF">CCAP1982_LOCUS2347</name>
</gene>
<dbReference type="GO" id="GO:0007218">
    <property type="term" value="P:neuropeptide signaling pathway"/>
    <property type="evidence" value="ECO:0007669"/>
    <property type="project" value="InterPro"/>
</dbReference>
<feature type="signal peptide" evidence="1">
    <location>
        <begin position="1"/>
        <end position="18"/>
    </location>
</feature>
<dbReference type="GO" id="GO:0005615">
    <property type="term" value="C:extracellular space"/>
    <property type="evidence" value="ECO:0007669"/>
    <property type="project" value="TreeGrafter"/>
</dbReference>
<evidence type="ECO:0000313" key="4">
    <source>
        <dbReference type="Proteomes" id="UP000606786"/>
    </source>
</evidence>
<dbReference type="EMBL" id="CAJHJT010000001">
    <property type="protein sequence ID" value="CAD6993535.1"/>
    <property type="molecule type" value="Genomic_DNA"/>
</dbReference>
<dbReference type="OrthoDB" id="6366777at2759"/>
<evidence type="ECO:0000256" key="1">
    <source>
        <dbReference type="SAM" id="SignalP"/>
    </source>
</evidence>